<feature type="non-terminal residue" evidence="3">
    <location>
        <position position="1"/>
    </location>
</feature>
<keyword evidence="1" id="KW-1133">Transmembrane helix</keyword>
<evidence type="ECO:0000259" key="2">
    <source>
        <dbReference type="Pfam" id="PF03772"/>
    </source>
</evidence>
<evidence type="ECO:0000313" key="3">
    <source>
        <dbReference type="EMBL" id="EKC66581.1"/>
    </source>
</evidence>
<feature type="non-terminal residue" evidence="3">
    <location>
        <position position="190"/>
    </location>
</feature>
<feature type="transmembrane region" description="Helical" evidence="1">
    <location>
        <begin position="108"/>
        <end position="129"/>
    </location>
</feature>
<accession>K1U5A7</accession>
<reference evidence="3" key="1">
    <citation type="journal article" date="2013" name="Environ. Microbiol.">
        <title>Microbiota from the distal guts of lean and obese adolescents exhibit partial functional redundancy besides clear differences in community structure.</title>
        <authorList>
            <person name="Ferrer M."/>
            <person name="Ruiz A."/>
            <person name="Lanza F."/>
            <person name="Haange S.B."/>
            <person name="Oberbach A."/>
            <person name="Till H."/>
            <person name="Bargiela R."/>
            <person name="Campoy C."/>
            <person name="Segura M.T."/>
            <person name="Richter M."/>
            <person name="von Bergen M."/>
            <person name="Seifert J."/>
            <person name="Suarez A."/>
        </authorList>
    </citation>
    <scope>NUCLEOTIDE SEQUENCE</scope>
</reference>
<organism evidence="3">
    <name type="scientific">human gut metagenome</name>
    <dbReference type="NCBI Taxonomy" id="408170"/>
    <lineage>
        <taxon>unclassified sequences</taxon>
        <taxon>metagenomes</taxon>
        <taxon>organismal metagenomes</taxon>
    </lineage>
</organism>
<name>K1U5A7_9ZZZZ</name>
<feature type="transmembrane region" description="Helical" evidence="1">
    <location>
        <begin position="141"/>
        <end position="163"/>
    </location>
</feature>
<feature type="transmembrane region" description="Helical" evidence="1">
    <location>
        <begin position="169"/>
        <end position="187"/>
    </location>
</feature>
<feature type="transmembrane region" description="Helical" evidence="1">
    <location>
        <begin position="21"/>
        <end position="40"/>
    </location>
</feature>
<sequence length="190" mass="20055">TALALAAIIIGVQQPFAPCDIGFQLSVCGVLGVLAASALAKRQTQFVQVRYAARHNQRRQTALPLPLAIVLRAVDAVQTAVLATLATLPVLLLHGMAASGAAVPANLLVVWLLGPALRLGILALVLSFVPVLDPLFHGASLLLGIVLRLMTTLAAWCAALPVAHIALPVRYTLWVLAVFAVLAALFWRTR</sequence>
<feature type="domain" description="ComEC/Rec2-related protein" evidence="2">
    <location>
        <begin position="2"/>
        <end position="186"/>
    </location>
</feature>
<protein>
    <submittedName>
        <fullName evidence="3">DNA internalization competence protein, ComEC/Rec2 family</fullName>
    </submittedName>
</protein>
<dbReference type="Pfam" id="PF03772">
    <property type="entry name" value="Competence"/>
    <property type="match status" value="1"/>
</dbReference>
<dbReference type="InterPro" id="IPR004477">
    <property type="entry name" value="ComEC_N"/>
</dbReference>
<dbReference type="AlphaFoldDB" id="K1U5A7"/>
<proteinExistence type="predicted"/>
<evidence type="ECO:0000256" key="1">
    <source>
        <dbReference type="SAM" id="Phobius"/>
    </source>
</evidence>
<keyword evidence="1" id="KW-0812">Transmembrane</keyword>
<comment type="caution">
    <text evidence="3">The sequence shown here is derived from an EMBL/GenBank/DDBJ whole genome shotgun (WGS) entry which is preliminary data.</text>
</comment>
<keyword evidence="1" id="KW-0472">Membrane</keyword>
<gene>
    <name evidence="3" type="ORF">LEA_09743</name>
</gene>
<dbReference type="EMBL" id="AJWY01006536">
    <property type="protein sequence ID" value="EKC66581.1"/>
    <property type="molecule type" value="Genomic_DNA"/>
</dbReference>